<reference evidence="6" key="1">
    <citation type="journal article" date="2023" name="Mol. Biol. Evol.">
        <title>Third-Generation Sequencing Reveals the Adaptive Role of the Epigenome in Three Deep-Sea Polychaetes.</title>
        <authorList>
            <person name="Perez M."/>
            <person name="Aroh O."/>
            <person name="Sun Y."/>
            <person name="Lan Y."/>
            <person name="Juniper S.K."/>
            <person name="Young C.R."/>
            <person name="Angers B."/>
            <person name="Qian P.Y."/>
        </authorList>
    </citation>
    <scope>NUCLEOTIDE SEQUENCE</scope>
    <source>
        <strain evidence="6">R07B-5</strain>
    </source>
</reference>
<dbReference type="InterPro" id="IPR036179">
    <property type="entry name" value="Ig-like_dom_sf"/>
</dbReference>
<dbReference type="PROSITE" id="PS50835">
    <property type="entry name" value="IG_LIKE"/>
    <property type="match status" value="3"/>
</dbReference>
<dbReference type="SMART" id="SM00409">
    <property type="entry name" value="IG"/>
    <property type="match status" value="2"/>
</dbReference>
<dbReference type="Gene3D" id="2.60.40.10">
    <property type="entry name" value="Immunoglobulins"/>
    <property type="match status" value="3"/>
</dbReference>
<dbReference type="InterPro" id="IPR003599">
    <property type="entry name" value="Ig_sub"/>
</dbReference>
<gene>
    <name evidence="6" type="ORF">NP493_4345g00004</name>
</gene>
<feature type="non-terminal residue" evidence="6">
    <location>
        <position position="1"/>
    </location>
</feature>
<dbReference type="GO" id="GO:0007155">
    <property type="term" value="P:cell adhesion"/>
    <property type="evidence" value="ECO:0007669"/>
    <property type="project" value="UniProtKB-KW"/>
</dbReference>
<evidence type="ECO:0000313" key="7">
    <source>
        <dbReference type="Proteomes" id="UP001209878"/>
    </source>
</evidence>
<comment type="caution">
    <text evidence="6">The sequence shown here is derived from an EMBL/GenBank/DDBJ whole genome shotgun (WGS) entry which is preliminary data.</text>
</comment>
<organism evidence="6 7">
    <name type="scientific">Ridgeia piscesae</name>
    <name type="common">Tubeworm</name>
    <dbReference type="NCBI Taxonomy" id="27915"/>
    <lineage>
        <taxon>Eukaryota</taxon>
        <taxon>Metazoa</taxon>
        <taxon>Spiralia</taxon>
        <taxon>Lophotrochozoa</taxon>
        <taxon>Annelida</taxon>
        <taxon>Polychaeta</taxon>
        <taxon>Sedentaria</taxon>
        <taxon>Canalipalpata</taxon>
        <taxon>Sabellida</taxon>
        <taxon>Siboglinidae</taxon>
        <taxon>Ridgeia</taxon>
    </lineage>
</organism>
<dbReference type="FunFam" id="2.60.40.10:FF:000557">
    <property type="entry name" value="Myosin binding protein Ha"/>
    <property type="match status" value="1"/>
</dbReference>
<dbReference type="SUPFAM" id="SSF48726">
    <property type="entry name" value="Immunoglobulin"/>
    <property type="match status" value="3"/>
</dbReference>
<keyword evidence="1" id="KW-0787">Thick filament</keyword>
<evidence type="ECO:0000313" key="6">
    <source>
        <dbReference type="EMBL" id="KAK2143985.1"/>
    </source>
</evidence>
<feature type="domain" description="Ig-like" evidence="5">
    <location>
        <begin position="490"/>
        <end position="564"/>
    </location>
</feature>
<name>A0AAD9J121_RIDPI</name>
<dbReference type="Proteomes" id="UP001209878">
    <property type="component" value="Unassembled WGS sequence"/>
</dbReference>
<dbReference type="SMART" id="SM00408">
    <property type="entry name" value="IGc2"/>
    <property type="match status" value="2"/>
</dbReference>
<evidence type="ECO:0000256" key="4">
    <source>
        <dbReference type="SAM" id="MobiDB-lite"/>
    </source>
</evidence>
<evidence type="ECO:0000256" key="3">
    <source>
        <dbReference type="ARBA" id="ARBA00023179"/>
    </source>
</evidence>
<keyword evidence="7" id="KW-1185">Reference proteome</keyword>
<feature type="region of interest" description="Disordered" evidence="4">
    <location>
        <begin position="229"/>
        <end position="259"/>
    </location>
</feature>
<keyword evidence="3" id="KW-0514">Muscle protein</keyword>
<evidence type="ECO:0000259" key="5">
    <source>
        <dbReference type="PROSITE" id="PS50835"/>
    </source>
</evidence>
<sequence length="564" mass="60857">LAHQKVVPPDFSKHLKSQDVPEGSQLTLECHTTGIPCPAISWLKDDTNIDNSPEYVITKINGTCCLKVRKVLPEHAGRYTCKATNPGGEASSSARLNVISVKKPYFHEPLKNLTGKEGESVKLECHFSAEPTPQIQWLRNDAPIQASPAFRVRVCSTGKPTGTCVISQLSRPSAASLSERSLRPPPALQRLARNLGGEARTSCVLDTTAAIAARKAPPAMQPRIMQPLQNKDAMGGGGEEKKGEVWGSEKSSRGFRGTEFPGSGWGNLRWLGEIPTGGSGLATSPRHALACAGGTMSRTVGALSRYANRARVGAGDSEPDWALPMRSESSDWVHAGAFRRQQGRVFAGAFAAQHGGAAAAQVQVVQYQWARRGWYNESQWVGQGAQVTTVSVGDSLSGHVQVQVIQPKPVHADTASPKCVRAGVQVTAAQWAATGPQEGPQRLQHTVDSNNDVINSINKAIDEVAILQANLLKKEQILDDMNKVAETTKTRFIQPLENAEINEGQKFTFQCRLPSDTAEPKIEWFKDNMPLTSPDYQPFLQFPGGTFPWLSRPSGFSGGGSACI</sequence>
<dbReference type="InterPro" id="IPR013098">
    <property type="entry name" value="Ig_I-set"/>
</dbReference>
<dbReference type="Pfam" id="PF07679">
    <property type="entry name" value="I-set"/>
    <property type="match status" value="3"/>
</dbReference>
<keyword evidence="2" id="KW-0130">Cell adhesion</keyword>
<dbReference type="InterPro" id="IPR007110">
    <property type="entry name" value="Ig-like_dom"/>
</dbReference>
<protein>
    <recommendedName>
        <fullName evidence="5">Ig-like domain-containing protein</fullName>
    </recommendedName>
</protein>
<dbReference type="AlphaFoldDB" id="A0AAD9J121"/>
<accession>A0AAD9J121</accession>
<feature type="domain" description="Ig-like" evidence="5">
    <location>
        <begin position="104"/>
        <end position="183"/>
    </location>
</feature>
<dbReference type="InterPro" id="IPR013783">
    <property type="entry name" value="Ig-like_fold"/>
</dbReference>
<dbReference type="EMBL" id="JAODUO010004334">
    <property type="protein sequence ID" value="KAK2143985.1"/>
    <property type="molecule type" value="Genomic_DNA"/>
</dbReference>
<dbReference type="PANTHER" id="PTHR47633">
    <property type="entry name" value="IMMUNOGLOBULIN"/>
    <property type="match status" value="1"/>
</dbReference>
<evidence type="ECO:0000256" key="1">
    <source>
        <dbReference type="ARBA" id="ARBA00022433"/>
    </source>
</evidence>
<feature type="domain" description="Ig-like" evidence="5">
    <location>
        <begin position="9"/>
        <end position="97"/>
    </location>
</feature>
<dbReference type="GO" id="GO:0032982">
    <property type="term" value="C:myosin filament"/>
    <property type="evidence" value="ECO:0007669"/>
    <property type="project" value="UniProtKB-KW"/>
</dbReference>
<evidence type="ECO:0000256" key="2">
    <source>
        <dbReference type="ARBA" id="ARBA00022889"/>
    </source>
</evidence>
<dbReference type="InterPro" id="IPR003598">
    <property type="entry name" value="Ig_sub2"/>
</dbReference>
<proteinExistence type="predicted"/>